<name>A0A2S7U4V1_9BACT</name>
<feature type="chain" id="PRO_5015577893" description="BD-FAE-like domain-containing protein" evidence="2">
    <location>
        <begin position="19"/>
        <end position="289"/>
    </location>
</feature>
<evidence type="ECO:0000259" key="3">
    <source>
        <dbReference type="Pfam" id="PF20434"/>
    </source>
</evidence>
<dbReference type="InterPro" id="IPR050300">
    <property type="entry name" value="GDXG_lipolytic_enzyme"/>
</dbReference>
<evidence type="ECO:0000313" key="4">
    <source>
        <dbReference type="EMBL" id="PQJ29461.1"/>
    </source>
</evidence>
<keyword evidence="2" id="KW-0732">Signal</keyword>
<dbReference type="PANTHER" id="PTHR48081:SF6">
    <property type="entry name" value="PEPTIDASE S9 PROLYL OLIGOPEPTIDASE CATALYTIC DOMAIN-CONTAINING PROTEIN"/>
    <property type="match status" value="1"/>
</dbReference>
<keyword evidence="5" id="KW-1185">Reference proteome</keyword>
<comment type="caution">
    <text evidence="4">The sequence shown here is derived from an EMBL/GenBank/DDBJ whole genome shotgun (WGS) entry which is preliminary data.</text>
</comment>
<feature type="signal peptide" evidence="2">
    <location>
        <begin position="1"/>
        <end position="18"/>
    </location>
</feature>
<dbReference type="Proteomes" id="UP000239907">
    <property type="component" value="Unassembled WGS sequence"/>
</dbReference>
<sequence length="289" mass="31984">MKSLFLLFCLAASHFCSASLSSAAELSEEKLEPGDRMLLKSVPGKHQLYHLWPGDGRRNDDPLKELEETFDRRIRNVVSPSLMVMKPDQPNGKAVLVFPGGGYGHLAAKKEGSLVGQWLNRQGITAFIVKYRVPKRKGVNAPLQDAQRAIRFVRGNAKQFGINPDKVGVMGFSAGGHLCATTLQQFDAATYTPSDDLDQFDCKPNFCLLIYPAYLDKSEPKVKDPSIPLYIAISKKDGFIDGVETYVAILKKAKLDYDYHVYPSGGHGTGLGGFPWIETCEKWLSSKIK</sequence>
<gene>
    <name evidence="4" type="ORF">BSZ32_13825</name>
</gene>
<proteinExistence type="predicted"/>
<accession>A0A2S7U4V1</accession>
<dbReference type="RefSeq" id="WP_105043960.1">
    <property type="nucleotide sequence ID" value="NZ_MQWA01000001.1"/>
</dbReference>
<evidence type="ECO:0000256" key="1">
    <source>
        <dbReference type="ARBA" id="ARBA00022801"/>
    </source>
</evidence>
<evidence type="ECO:0000256" key="2">
    <source>
        <dbReference type="SAM" id="SignalP"/>
    </source>
</evidence>
<dbReference type="InterPro" id="IPR049492">
    <property type="entry name" value="BD-FAE-like_dom"/>
</dbReference>
<dbReference type="EMBL" id="MQWA01000001">
    <property type="protein sequence ID" value="PQJ29461.1"/>
    <property type="molecule type" value="Genomic_DNA"/>
</dbReference>
<protein>
    <recommendedName>
        <fullName evidence="3">BD-FAE-like domain-containing protein</fullName>
    </recommendedName>
</protein>
<dbReference type="OrthoDB" id="9794725at2"/>
<dbReference type="SUPFAM" id="SSF53474">
    <property type="entry name" value="alpha/beta-Hydrolases"/>
    <property type="match status" value="1"/>
</dbReference>
<dbReference type="PANTHER" id="PTHR48081">
    <property type="entry name" value="AB HYDROLASE SUPERFAMILY PROTEIN C4A8.06C"/>
    <property type="match status" value="1"/>
</dbReference>
<feature type="domain" description="BD-FAE-like" evidence="3">
    <location>
        <begin position="92"/>
        <end position="181"/>
    </location>
</feature>
<organism evidence="4 5">
    <name type="scientific">Rubritalea profundi</name>
    <dbReference type="NCBI Taxonomy" id="1658618"/>
    <lineage>
        <taxon>Bacteria</taxon>
        <taxon>Pseudomonadati</taxon>
        <taxon>Verrucomicrobiota</taxon>
        <taxon>Verrucomicrobiia</taxon>
        <taxon>Verrucomicrobiales</taxon>
        <taxon>Rubritaleaceae</taxon>
        <taxon>Rubritalea</taxon>
    </lineage>
</organism>
<dbReference type="InterPro" id="IPR029058">
    <property type="entry name" value="AB_hydrolase_fold"/>
</dbReference>
<dbReference type="Gene3D" id="3.40.50.1820">
    <property type="entry name" value="alpha/beta hydrolase"/>
    <property type="match status" value="1"/>
</dbReference>
<dbReference type="GO" id="GO:0016787">
    <property type="term" value="F:hydrolase activity"/>
    <property type="evidence" value="ECO:0007669"/>
    <property type="project" value="UniProtKB-KW"/>
</dbReference>
<dbReference type="Pfam" id="PF20434">
    <property type="entry name" value="BD-FAE"/>
    <property type="match status" value="1"/>
</dbReference>
<dbReference type="AlphaFoldDB" id="A0A2S7U4V1"/>
<keyword evidence="1" id="KW-0378">Hydrolase</keyword>
<evidence type="ECO:0000313" key="5">
    <source>
        <dbReference type="Proteomes" id="UP000239907"/>
    </source>
</evidence>
<reference evidence="4 5" key="1">
    <citation type="submission" date="2016-12" db="EMBL/GenBank/DDBJ databases">
        <title>Study of bacterial adaptation to deep sea.</title>
        <authorList>
            <person name="Song J."/>
            <person name="Yoshizawa S."/>
            <person name="Kogure K."/>
        </authorList>
    </citation>
    <scope>NUCLEOTIDE SEQUENCE [LARGE SCALE GENOMIC DNA]</scope>
    <source>
        <strain evidence="4 5">SAORIC-165</strain>
    </source>
</reference>